<dbReference type="EMBL" id="SESI01000004">
    <property type="protein sequence ID" value="TQQ79006.1"/>
    <property type="molecule type" value="Genomic_DNA"/>
</dbReference>
<dbReference type="Pfam" id="PF00440">
    <property type="entry name" value="TetR_N"/>
    <property type="match status" value="1"/>
</dbReference>
<gene>
    <name evidence="7" type="ORF">EWF95_12820</name>
</gene>
<dbReference type="PANTHER" id="PTHR47506:SF6">
    <property type="entry name" value="HTH-TYPE TRANSCRIPTIONAL REPRESSOR NEMR"/>
    <property type="match status" value="1"/>
</dbReference>
<dbReference type="RefSeq" id="WP_142444479.1">
    <property type="nucleotide sequence ID" value="NZ_SESI01000004.1"/>
</dbReference>
<dbReference type="Proteomes" id="UP000315385">
    <property type="component" value="Unassembled WGS sequence"/>
</dbReference>
<organism evidence="7 8">
    <name type="scientific">Halonotius roseus</name>
    <dbReference type="NCBI Taxonomy" id="2511997"/>
    <lineage>
        <taxon>Archaea</taxon>
        <taxon>Methanobacteriati</taxon>
        <taxon>Methanobacteriota</taxon>
        <taxon>Stenosarchaea group</taxon>
        <taxon>Halobacteria</taxon>
        <taxon>Halobacteriales</taxon>
        <taxon>Haloferacaceae</taxon>
        <taxon>Halonotius</taxon>
    </lineage>
</organism>
<evidence type="ECO:0000313" key="8">
    <source>
        <dbReference type="Proteomes" id="UP000315385"/>
    </source>
</evidence>
<comment type="caution">
    <text evidence="7">The sequence shown here is derived from an EMBL/GenBank/DDBJ whole genome shotgun (WGS) entry which is preliminary data.</text>
</comment>
<dbReference type="GO" id="GO:0003677">
    <property type="term" value="F:DNA binding"/>
    <property type="evidence" value="ECO:0007669"/>
    <property type="project" value="UniProtKB-UniRule"/>
</dbReference>
<evidence type="ECO:0000256" key="1">
    <source>
        <dbReference type="ARBA" id="ARBA00022491"/>
    </source>
</evidence>
<dbReference type="PANTHER" id="PTHR47506">
    <property type="entry name" value="TRANSCRIPTIONAL REGULATORY PROTEIN"/>
    <property type="match status" value="1"/>
</dbReference>
<keyword evidence="1" id="KW-0678">Repressor</keyword>
<evidence type="ECO:0000256" key="2">
    <source>
        <dbReference type="ARBA" id="ARBA00023015"/>
    </source>
</evidence>
<feature type="domain" description="HTH tetR-type" evidence="6">
    <location>
        <begin position="12"/>
        <end position="72"/>
    </location>
</feature>
<dbReference type="InterPro" id="IPR039538">
    <property type="entry name" value="BetI_C"/>
</dbReference>
<keyword evidence="4" id="KW-0804">Transcription</keyword>
<evidence type="ECO:0000256" key="5">
    <source>
        <dbReference type="PROSITE-ProRule" id="PRU00335"/>
    </source>
</evidence>
<dbReference type="SUPFAM" id="SSF46689">
    <property type="entry name" value="Homeodomain-like"/>
    <property type="match status" value="1"/>
</dbReference>
<protein>
    <submittedName>
        <fullName evidence="7">TetR/AcrR family transcriptional regulator</fullName>
    </submittedName>
</protein>
<name>A0A544QKW1_9EURY</name>
<evidence type="ECO:0000259" key="6">
    <source>
        <dbReference type="PROSITE" id="PS50977"/>
    </source>
</evidence>
<dbReference type="Pfam" id="PF13977">
    <property type="entry name" value="TetR_C_6"/>
    <property type="match status" value="1"/>
</dbReference>
<dbReference type="PROSITE" id="PS50977">
    <property type="entry name" value="HTH_TETR_2"/>
    <property type="match status" value="1"/>
</dbReference>
<keyword evidence="8" id="KW-1185">Reference proteome</keyword>
<dbReference type="AlphaFoldDB" id="A0A544QKW1"/>
<dbReference type="InterPro" id="IPR036271">
    <property type="entry name" value="Tet_transcr_reg_TetR-rel_C_sf"/>
</dbReference>
<evidence type="ECO:0000313" key="7">
    <source>
        <dbReference type="EMBL" id="TQQ79006.1"/>
    </source>
</evidence>
<sequence length="225" mass="25595">MSNESASSREPPDTREEIMHATYNALHKHGYAGLSISRIAEEGDFSKSTFYHHFDDKDDILLSFADFIILQFEQGLDRESTRGPIEELYLFMNFALGNHPLAEGRPDAVERMGVWIELRSQSIHDPAFAEKFTETTDKYVEHLTGIIADGIEQGVFNDVDARKTAIYLLTTVDGAILQVTTRTDDLRPVVWEHMNEYIKDYVIRGDIDLDELPFDAEFELSAGTE</sequence>
<dbReference type="SUPFAM" id="SSF48498">
    <property type="entry name" value="Tetracyclin repressor-like, C-terminal domain"/>
    <property type="match status" value="1"/>
</dbReference>
<dbReference type="InterPro" id="IPR001647">
    <property type="entry name" value="HTH_TetR"/>
</dbReference>
<reference evidence="7 8" key="1">
    <citation type="submission" date="2019-02" db="EMBL/GenBank/DDBJ databases">
        <title>Halonotius sp. a new haloqrchaeon isolated from saline water.</title>
        <authorList>
            <person name="Duran-Viseras A."/>
            <person name="Sanchez-Porro C."/>
            <person name="Ventosa A."/>
        </authorList>
    </citation>
    <scope>NUCLEOTIDE SEQUENCE [LARGE SCALE GENOMIC DNA]</scope>
    <source>
        <strain evidence="7 8">F9-27</strain>
    </source>
</reference>
<keyword evidence="2" id="KW-0805">Transcription regulation</keyword>
<accession>A0A544QKW1</accession>
<dbReference type="Gene3D" id="1.10.357.10">
    <property type="entry name" value="Tetracycline Repressor, domain 2"/>
    <property type="match status" value="1"/>
</dbReference>
<dbReference type="PRINTS" id="PR00455">
    <property type="entry name" value="HTHTETR"/>
</dbReference>
<dbReference type="OrthoDB" id="135877at2157"/>
<keyword evidence="3 5" id="KW-0238">DNA-binding</keyword>
<evidence type="ECO:0000256" key="3">
    <source>
        <dbReference type="ARBA" id="ARBA00023125"/>
    </source>
</evidence>
<proteinExistence type="predicted"/>
<dbReference type="InterPro" id="IPR009057">
    <property type="entry name" value="Homeodomain-like_sf"/>
</dbReference>
<evidence type="ECO:0000256" key="4">
    <source>
        <dbReference type="ARBA" id="ARBA00023163"/>
    </source>
</evidence>
<feature type="DNA-binding region" description="H-T-H motif" evidence="5">
    <location>
        <begin position="35"/>
        <end position="54"/>
    </location>
</feature>